<dbReference type="EMBL" id="CP092488">
    <property type="protein sequence ID" value="UMB70078.1"/>
    <property type="molecule type" value="Genomic_DNA"/>
</dbReference>
<reference evidence="5" key="1">
    <citation type="submission" date="2022-08" db="EMBL/GenBank/DDBJ databases">
        <title>Whole genome sequencing of non-tuberculosis mycobacteria type-strains.</title>
        <authorList>
            <person name="Igarashi Y."/>
            <person name="Osugi A."/>
            <person name="Mitarai S."/>
        </authorList>
    </citation>
    <scope>NUCLEOTIDE SEQUENCE</scope>
    <source>
        <strain evidence="5">DSM 45127</strain>
    </source>
</reference>
<feature type="domain" description="HTH tetR-type" evidence="4">
    <location>
        <begin position="23"/>
        <end position="82"/>
    </location>
</feature>
<dbReference type="InterPro" id="IPR009057">
    <property type="entry name" value="Homeodomain-like_sf"/>
</dbReference>
<dbReference type="PANTHER" id="PTHR30055">
    <property type="entry name" value="HTH-TYPE TRANSCRIPTIONAL REGULATOR RUTR"/>
    <property type="match status" value="1"/>
</dbReference>
<dbReference type="Proteomes" id="UP001055336">
    <property type="component" value="Chromosome"/>
</dbReference>
<evidence type="ECO:0000256" key="1">
    <source>
        <dbReference type="ARBA" id="ARBA00023125"/>
    </source>
</evidence>
<accession>A0ABY3VKX9</accession>
<dbReference type="InterPro" id="IPR001647">
    <property type="entry name" value="HTH_TetR"/>
</dbReference>
<keyword evidence="1 2" id="KW-0238">DNA-binding</keyword>
<dbReference type="PRINTS" id="PR00455">
    <property type="entry name" value="HTHTETR"/>
</dbReference>
<dbReference type="PROSITE" id="PS50977">
    <property type="entry name" value="HTH_TETR_2"/>
    <property type="match status" value="1"/>
</dbReference>
<name>A0ABY3VKX9_9MYCO</name>
<dbReference type="Pfam" id="PF00440">
    <property type="entry name" value="TetR_N"/>
    <property type="match status" value="1"/>
</dbReference>
<evidence type="ECO:0000256" key="2">
    <source>
        <dbReference type="PROSITE-ProRule" id="PRU00335"/>
    </source>
</evidence>
<dbReference type="SUPFAM" id="SSF46689">
    <property type="entry name" value="Homeodomain-like"/>
    <property type="match status" value="1"/>
</dbReference>
<gene>
    <name evidence="5" type="ORF">MKK62_01610</name>
</gene>
<dbReference type="SUPFAM" id="SSF48498">
    <property type="entry name" value="Tetracyclin repressor-like, C-terminal domain"/>
    <property type="match status" value="1"/>
</dbReference>
<organism evidence="5 6">
    <name type="scientific">Mycobacterium paraterrae</name>
    <dbReference type="NCBI Taxonomy" id="577492"/>
    <lineage>
        <taxon>Bacteria</taxon>
        <taxon>Bacillati</taxon>
        <taxon>Actinomycetota</taxon>
        <taxon>Actinomycetes</taxon>
        <taxon>Mycobacteriales</taxon>
        <taxon>Mycobacteriaceae</taxon>
        <taxon>Mycobacterium</taxon>
    </lineage>
</organism>
<dbReference type="InterPro" id="IPR045823">
    <property type="entry name" value="TetR_C_32"/>
</dbReference>
<dbReference type="PANTHER" id="PTHR30055:SF226">
    <property type="entry name" value="HTH-TYPE TRANSCRIPTIONAL REGULATOR PKSA"/>
    <property type="match status" value="1"/>
</dbReference>
<dbReference type="Pfam" id="PF19344">
    <property type="entry name" value="TetR_C_32"/>
    <property type="match status" value="1"/>
</dbReference>
<dbReference type="InterPro" id="IPR036271">
    <property type="entry name" value="Tet_transcr_reg_TetR-rel_C_sf"/>
</dbReference>
<protein>
    <submittedName>
        <fullName evidence="5">TetR/AcrR family transcriptional regulator</fullName>
    </submittedName>
</protein>
<evidence type="ECO:0000259" key="4">
    <source>
        <dbReference type="PROSITE" id="PS50977"/>
    </source>
</evidence>
<feature type="region of interest" description="Disordered" evidence="3">
    <location>
        <begin position="213"/>
        <end position="235"/>
    </location>
</feature>
<sequence>MEGRHWVDTTAARRATSRLPGRDLRRGRIIEAALAAIEENGPHALTGQIAGKAGLGRTHFYRHFASKEELDLAVARHVHRELTAKIRVSLDVTGSPLDVIRAPVSQHVMWADDHPNLYRFLVNRHYRRSNEKTAPGVSAFASELAKAGARYFPRYGDDAGAADRNVAAIVGLIDASVLWWLDHRESTRDDLVIRLTRQTWLIIDDRLRELGTTLDPEAPLNGPKPTPRANQGAPR</sequence>
<evidence type="ECO:0000313" key="6">
    <source>
        <dbReference type="Proteomes" id="UP001055336"/>
    </source>
</evidence>
<proteinExistence type="predicted"/>
<dbReference type="InterPro" id="IPR050109">
    <property type="entry name" value="HTH-type_TetR-like_transc_reg"/>
</dbReference>
<keyword evidence="6" id="KW-1185">Reference proteome</keyword>
<dbReference type="Gene3D" id="1.10.357.10">
    <property type="entry name" value="Tetracycline Repressor, domain 2"/>
    <property type="match status" value="1"/>
</dbReference>
<feature type="DNA-binding region" description="H-T-H motif" evidence="2">
    <location>
        <begin position="45"/>
        <end position="64"/>
    </location>
</feature>
<evidence type="ECO:0000256" key="3">
    <source>
        <dbReference type="SAM" id="MobiDB-lite"/>
    </source>
</evidence>
<dbReference type="RefSeq" id="WP_240261808.1">
    <property type="nucleotide sequence ID" value="NZ_CP092488.2"/>
</dbReference>
<evidence type="ECO:0000313" key="5">
    <source>
        <dbReference type="EMBL" id="UMB70078.1"/>
    </source>
</evidence>